<comment type="caution">
    <text evidence="1">The sequence shown here is derived from an EMBL/GenBank/DDBJ whole genome shotgun (WGS) entry which is preliminary data.</text>
</comment>
<sequence>MSTLAAVLEKFDASKAKVRKEIREGFFNTDGSLAITEDELRAWIADRAVDELKVVMQLSAVLTKAAHHLPARMLVQVTEQVSDEARHFDILRGLVPAHLQAMVDAKVAELPAKLAQDTSWASLMVSVEAGNPFAALLDINIVHEGYSAAAIEELADIPFDDIRQAYAGIGADEEKHHESGRELLEWLARASTADQLTHQVVAGAHERAGGGAMSWSWPAADTAAIVEGAHERAAGGAMSWSWPAAK</sequence>
<name>A0ABN3NIP1_9ACTN</name>
<dbReference type="InterPro" id="IPR009078">
    <property type="entry name" value="Ferritin-like_SF"/>
</dbReference>
<evidence type="ECO:0000313" key="1">
    <source>
        <dbReference type="EMBL" id="GAA2522577.1"/>
    </source>
</evidence>
<dbReference type="SUPFAM" id="SSF47240">
    <property type="entry name" value="Ferritin-like"/>
    <property type="match status" value="1"/>
</dbReference>
<dbReference type="RefSeq" id="WP_344171716.1">
    <property type="nucleotide sequence ID" value="NZ_BAAARY010000008.1"/>
</dbReference>
<reference evidence="1 2" key="1">
    <citation type="journal article" date="2019" name="Int. J. Syst. Evol. Microbiol.">
        <title>The Global Catalogue of Microorganisms (GCM) 10K type strain sequencing project: providing services to taxonomists for standard genome sequencing and annotation.</title>
        <authorList>
            <consortium name="The Broad Institute Genomics Platform"/>
            <consortium name="The Broad Institute Genome Sequencing Center for Infectious Disease"/>
            <person name="Wu L."/>
            <person name="Ma J."/>
        </authorList>
    </citation>
    <scope>NUCLEOTIDE SEQUENCE [LARGE SCALE GENOMIC DNA]</scope>
    <source>
        <strain evidence="1 2">JCM 3367</strain>
    </source>
</reference>
<dbReference type="EMBL" id="BAAARY010000008">
    <property type="protein sequence ID" value="GAA2522577.1"/>
    <property type="molecule type" value="Genomic_DNA"/>
</dbReference>
<keyword evidence="2" id="KW-1185">Reference proteome</keyword>
<accession>A0ABN3NIP1</accession>
<dbReference type="Proteomes" id="UP001499978">
    <property type="component" value="Unassembled WGS sequence"/>
</dbReference>
<proteinExistence type="predicted"/>
<protein>
    <recommendedName>
        <fullName evidence="3">3-demethoxyubiquinol 3-hydroxylase</fullName>
    </recommendedName>
</protein>
<gene>
    <name evidence="1" type="ORF">GCM10010201_20840</name>
</gene>
<organism evidence="1 2">
    <name type="scientific">Pilimelia columellifera subsp. columellifera</name>
    <dbReference type="NCBI Taxonomy" id="706583"/>
    <lineage>
        <taxon>Bacteria</taxon>
        <taxon>Bacillati</taxon>
        <taxon>Actinomycetota</taxon>
        <taxon>Actinomycetes</taxon>
        <taxon>Micromonosporales</taxon>
        <taxon>Micromonosporaceae</taxon>
        <taxon>Pilimelia</taxon>
    </lineage>
</organism>
<evidence type="ECO:0000313" key="2">
    <source>
        <dbReference type="Proteomes" id="UP001499978"/>
    </source>
</evidence>
<evidence type="ECO:0008006" key="3">
    <source>
        <dbReference type="Google" id="ProtNLM"/>
    </source>
</evidence>